<keyword evidence="1" id="KW-0808">Transferase</keyword>
<accession>A0ABN0TYH1</accession>
<evidence type="ECO:0000259" key="3">
    <source>
        <dbReference type="PROSITE" id="PS51186"/>
    </source>
</evidence>
<dbReference type="Proteomes" id="UP001500416">
    <property type="component" value="Unassembled WGS sequence"/>
</dbReference>
<dbReference type="PANTHER" id="PTHR43800:SF1">
    <property type="entry name" value="PEPTIDYL-LYSINE N-ACETYLTRANSFERASE YJAB"/>
    <property type="match status" value="1"/>
</dbReference>
<reference evidence="5" key="1">
    <citation type="journal article" date="2019" name="Int. J. Syst. Evol. Microbiol.">
        <title>The Global Catalogue of Microorganisms (GCM) 10K type strain sequencing project: providing services to taxonomists for standard genome sequencing and annotation.</title>
        <authorList>
            <consortium name="The Broad Institute Genomics Platform"/>
            <consortium name="The Broad Institute Genome Sequencing Center for Infectious Disease"/>
            <person name="Wu L."/>
            <person name="Ma J."/>
        </authorList>
    </citation>
    <scope>NUCLEOTIDE SEQUENCE [LARGE SCALE GENOMIC DNA]</scope>
    <source>
        <strain evidence="5">JCM 3380</strain>
    </source>
</reference>
<comment type="caution">
    <text evidence="4">The sequence shown here is derived from an EMBL/GenBank/DDBJ whole genome shotgun (WGS) entry which is preliminary data.</text>
</comment>
<dbReference type="EMBL" id="BAAABU010000006">
    <property type="protein sequence ID" value="GAA0233251.1"/>
    <property type="molecule type" value="Genomic_DNA"/>
</dbReference>
<protein>
    <submittedName>
        <fullName evidence="4">GNAT family N-acetyltransferase</fullName>
    </submittedName>
</protein>
<keyword evidence="5" id="KW-1185">Reference proteome</keyword>
<dbReference type="SUPFAM" id="SSF55729">
    <property type="entry name" value="Acyl-CoA N-acyltransferases (Nat)"/>
    <property type="match status" value="1"/>
</dbReference>
<sequence>MHLRPARPDEFPLLQAIEVASGEPFRAIGMPEIADDDPLPLAALEHAHVWVAADPDPVAWVAAVEVDGYAHVEQISVHPDHARRGIGAALLDHVETWATARGLAGLTLTTFRDVPWNAPYYERLGFREVGDPSPGLAAIVAAEAARGLDPTARICLVRGPRGGV</sequence>
<dbReference type="Pfam" id="PF00583">
    <property type="entry name" value="Acetyltransf_1"/>
    <property type="match status" value="1"/>
</dbReference>
<keyword evidence="2" id="KW-0012">Acyltransferase</keyword>
<dbReference type="InterPro" id="IPR016181">
    <property type="entry name" value="Acyl_CoA_acyltransferase"/>
</dbReference>
<evidence type="ECO:0000256" key="2">
    <source>
        <dbReference type="ARBA" id="ARBA00023315"/>
    </source>
</evidence>
<gene>
    <name evidence="4" type="ORF">GCM10010492_35130</name>
</gene>
<evidence type="ECO:0000313" key="5">
    <source>
        <dbReference type="Proteomes" id="UP001500416"/>
    </source>
</evidence>
<dbReference type="PROSITE" id="PS51186">
    <property type="entry name" value="GNAT"/>
    <property type="match status" value="1"/>
</dbReference>
<dbReference type="InterPro" id="IPR000182">
    <property type="entry name" value="GNAT_dom"/>
</dbReference>
<feature type="domain" description="N-acetyltransferase" evidence="3">
    <location>
        <begin position="1"/>
        <end position="146"/>
    </location>
</feature>
<name>A0ABN0TYH1_9PSEU</name>
<evidence type="ECO:0000256" key="1">
    <source>
        <dbReference type="ARBA" id="ARBA00022679"/>
    </source>
</evidence>
<organism evidence="4 5">
    <name type="scientific">Saccharothrix mutabilis subsp. mutabilis</name>
    <dbReference type="NCBI Taxonomy" id="66855"/>
    <lineage>
        <taxon>Bacteria</taxon>
        <taxon>Bacillati</taxon>
        <taxon>Actinomycetota</taxon>
        <taxon>Actinomycetes</taxon>
        <taxon>Pseudonocardiales</taxon>
        <taxon>Pseudonocardiaceae</taxon>
        <taxon>Saccharothrix</taxon>
    </lineage>
</organism>
<dbReference type="RefSeq" id="WP_343934901.1">
    <property type="nucleotide sequence ID" value="NZ_BAAABU010000006.1"/>
</dbReference>
<dbReference type="Gene3D" id="3.40.630.30">
    <property type="match status" value="1"/>
</dbReference>
<evidence type="ECO:0000313" key="4">
    <source>
        <dbReference type="EMBL" id="GAA0233251.1"/>
    </source>
</evidence>
<dbReference type="CDD" id="cd04301">
    <property type="entry name" value="NAT_SF"/>
    <property type="match status" value="1"/>
</dbReference>
<dbReference type="PANTHER" id="PTHR43800">
    <property type="entry name" value="PEPTIDYL-LYSINE N-ACETYLTRANSFERASE YJAB"/>
    <property type="match status" value="1"/>
</dbReference>
<proteinExistence type="predicted"/>